<evidence type="ECO:0000313" key="2">
    <source>
        <dbReference type="EMBL" id="QHI96065.1"/>
    </source>
</evidence>
<evidence type="ECO:0000256" key="1">
    <source>
        <dbReference type="SAM" id="MobiDB-lite"/>
    </source>
</evidence>
<gene>
    <name evidence="2" type="ORF">GT348_07285</name>
</gene>
<dbReference type="AlphaFoldDB" id="A0A6P1NBL7"/>
<name>A0A6P1NBL7_9PROT</name>
<accession>A0A6P1NBL7</accession>
<reference evidence="2 3" key="1">
    <citation type="submission" date="2020-01" db="EMBL/GenBank/DDBJ databases">
        <title>Genome sequencing of strain KACC 21507.</title>
        <authorList>
            <person name="Heo J."/>
            <person name="Kim S.-J."/>
            <person name="Kim J.-S."/>
            <person name="Hong S.-B."/>
            <person name="Kwon S.-W."/>
        </authorList>
    </citation>
    <scope>NUCLEOTIDE SEQUENCE [LARGE SCALE GENOMIC DNA]</scope>
    <source>
        <strain evidence="2 3">KACC 21507</strain>
    </source>
</reference>
<evidence type="ECO:0000313" key="3">
    <source>
        <dbReference type="Proteomes" id="UP000463975"/>
    </source>
</evidence>
<feature type="compositionally biased region" description="Polar residues" evidence="1">
    <location>
        <begin position="73"/>
        <end position="88"/>
    </location>
</feature>
<dbReference type="KEGG" id="bomb:GT348_07285"/>
<protein>
    <submittedName>
        <fullName evidence="2">Uncharacterized protein</fullName>
    </submittedName>
</protein>
<organism evidence="2 3">
    <name type="scientific">Aristophania vespae</name>
    <dbReference type="NCBI Taxonomy" id="2697033"/>
    <lineage>
        <taxon>Bacteria</taxon>
        <taxon>Pseudomonadati</taxon>
        <taxon>Pseudomonadota</taxon>
        <taxon>Alphaproteobacteria</taxon>
        <taxon>Acetobacterales</taxon>
        <taxon>Acetobacteraceae</taxon>
        <taxon>Aristophania</taxon>
    </lineage>
</organism>
<dbReference type="Proteomes" id="UP000463975">
    <property type="component" value="Chromosome"/>
</dbReference>
<sequence>MKQLFATYRSIKPHAAVRTTVFSYGCDLSAVADHTPQHGQVTNPQGRVWQSMTRHSMARPGIIGTEKHGPVSLEQSKTQNNTAQRCAT</sequence>
<feature type="region of interest" description="Disordered" evidence="1">
    <location>
        <begin position="61"/>
        <end position="88"/>
    </location>
</feature>
<proteinExistence type="predicted"/>
<keyword evidence="3" id="KW-1185">Reference proteome</keyword>
<dbReference type="RefSeq" id="WP_160619138.1">
    <property type="nucleotide sequence ID" value="NZ_CP047652.1"/>
</dbReference>
<dbReference type="EMBL" id="CP047652">
    <property type="protein sequence ID" value="QHI96065.1"/>
    <property type="molecule type" value="Genomic_DNA"/>
</dbReference>